<dbReference type="GeneID" id="123725166"/>
<feature type="compositionally biased region" description="Basic and acidic residues" evidence="1">
    <location>
        <begin position="17"/>
        <end position="37"/>
    </location>
</feature>
<protein>
    <submittedName>
        <fullName evidence="3">LIM domain only protein 7-like</fullName>
    </submittedName>
</protein>
<evidence type="ECO:0000256" key="1">
    <source>
        <dbReference type="SAM" id="MobiDB-lite"/>
    </source>
</evidence>
<dbReference type="InterPro" id="IPR029978">
    <property type="entry name" value="LMO-7"/>
</dbReference>
<gene>
    <name evidence="3" type="primary">LOC123725166</name>
</gene>
<reference evidence="3" key="1">
    <citation type="submission" date="2025-08" db="UniProtKB">
        <authorList>
            <consortium name="RefSeq"/>
        </authorList>
    </citation>
    <scope>IDENTIFICATION</scope>
</reference>
<evidence type="ECO:0000313" key="3">
    <source>
        <dbReference type="RefSeq" id="XP_045545591.1"/>
    </source>
</evidence>
<organism evidence="2 3">
    <name type="scientific">Salmo salar</name>
    <name type="common">Atlantic salmon</name>
    <dbReference type="NCBI Taxonomy" id="8030"/>
    <lineage>
        <taxon>Eukaryota</taxon>
        <taxon>Metazoa</taxon>
        <taxon>Chordata</taxon>
        <taxon>Craniata</taxon>
        <taxon>Vertebrata</taxon>
        <taxon>Euteleostomi</taxon>
        <taxon>Actinopterygii</taxon>
        <taxon>Neopterygii</taxon>
        <taxon>Teleostei</taxon>
        <taxon>Protacanthopterygii</taxon>
        <taxon>Salmoniformes</taxon>
        <taxon>Salmonidae</taxon>
        <taxon>Salmoninae</taxon>
        <taxon>Salmo</taxon>
    </lineage>
</organism>
<feature type="region of interest" description="Disordered" evidence="1">
    <location>
        <begin position="141"/>
        <end position="171"/>
    </location>
</feature>
<proteinExistence type="predicted"/>
<accession>A0ABM3CGA1</accession>
<dbReference type="RefSeq" id="XP_045545591.1">
    <property type="nucleotide sequence ID" value="XM_045689635.1"/>
</dbReference>
<dbReference type="PANTHER" id="PTHR46767:SF1">
    <property type="entry name" value="LIM DOMAIN ONLY PROTEIN 7"/>
    <property type="match status" value="1"/>
</dbReference>
<keyword evidence="2" id="KW-1185">Reference proteome</keyword>
<name>A0ABM3CGA1_SALSA</name>
<sequence>MEDSYGYTGKVQPETSMADRAKSKSTPELDHVEKPEIKVTSSDGLGEASWIKGQQNLPKAQLERQQILQEMKKKVRLRNDNSWIRQCSTSKHPAAGPIRKGKSLDNLDICSSWRSSWTPESTSSILNYSWPHSALNTNIGGVRGHSGSATKSSLSMSSLRGAGVGSNQRSPSPLPLLLAPSLSHSYPCMKAAGQ</sequence>
<dbReference type="Proteomes" id="UP001652741">
    <property type="component" value="Chromosome ssa11"/>
</dbReference>
<evidence type="ECO:0000313" key="2">
    <source>
        <dbReference type="Proteomes" id="UP001652741"/>
    </source>
</evidence>
<feature type="compositionally biased region" description="Low complexity" evidence="1">
    <location>
        <begin position="146"/>
        <end position="158"/>
    </location>
</feature>
<feature type="region of interest" description="Disordered" evidence="1">
    <location>
        <begin position="1"/>
        <end position="59"/>
    </location>
</feature>
<dbReference type="PANTHER" id="PTHR46767">
    <property type="entry name" value="LIM DOMAIN ONLY PROTEIN 7"/>
    <property type="match status" value="1"/>
</dbReference>